<evidence type="ECO:0000313" key="5">
    <source>
        <dbReference type="Proteomes" id="UP000238356"/>
    </source>
</evidence>
<dbReference type="InterPro" id="IPR024516">
    <property type="entry name" value="Mce_C"/>
</dbReference>
<dbReference type="Pfam" id="PF02470">
    <property type="entry name" value="MlaD"/>
    <property type="match status" value="1"/>
</dbReference>
<accession>A0A2S6A6U8</accession>
<dbReference type="GO" id="GO:0005576">
    <property type="term" value="C:extracellular region"/>
    <property type="evidence" value="ECO:0007669"/>
    <property type="project" value="TreeGrafter"/>
</dbReference>
<dbReference type="NCBIfam" id="TIGR00996">
    <property type="entry name" value="Mtu_fam_mce"/>
    <property type="match status" value="1"/>
</dbReference>
<evidence type="ECO:0000259" key="3">
    <source>
        <dbReference type="Pfam" id="PF11887"/>
    </source>
</evidence>
<dbReference type="RefSeq" id="WP_104363446.1">
    <property type="nucleotide sequence ID" value="NZ_JBITKZ010000008.1"/>
</dbReference>
<proteinExistence type="predicted"/>
<keyword evidence="1" id="KW-0812">Transmembrane</keyword>
<keyword evidence="1" id="KW-0472">Membrane</keyword>
<dbReference type="InterPro" id="IPR003399">
    <property type="entry name" value="Mce/MlaD"/>
</dbReference>
<dbReference type="PANTHER" id="PTHR33371">
    <property type="entry name" value="INTERMEMBRANE PHOSPHOLIPID TRANSPORT SYSTEM BINDING PROTEIN MLAD-RELATED"/>
    <property type="match status" value="1"/>
</dbReference>
<feature type="transmembrane region" description="Helical" evidence="1">
    <location>
        <begin position="14"/>
        <end position="36"/>
    </location>
</feature>
<evidence type="ECO:0000259" key="2">
    <source>
        <dbReference type="Pfam" id="PF02470"/>
    </source>
</evidence>
<keyword evidence="5" id="KW-1185">Reference proteome</keyword>
<dbReference type="PANTHER" id="PTHR33371:SF19">
    <property type="entry name" value="MCE-FAMILY PROTEIN MCE4A"/>
    <property type="match status" value="1"/>
</dbReference>
<evidence type="ECO:0000313" key="4">
    <source>
        <dbReference type="EMBL" id="PPJ28230.1"/>
    </source>
</evidence>
<sequence length="399" mass="42041">MSTGRKNHYKKPPLIRAGVALTAGLTAAILFCTLSFHGDLKRTVPITVVADRSGLVMEDGAKVKLNGVVIGHVRNVSQADGRARLNLDIDAPRFALLSADTSAEIKATTAFGSKYVALQTSSNTKHRLPAGAQVRSTNVTTEVNTVFENLESVMQHVDPAKLNSALSAVADGMRGRGQQLGDTLAKTDATLARLHPAMPQLQSDLHNAATVTNIYADVAPQLLDMLGYASTTADSVVARQAQLTSILQAAVTFGNEGAGLTNDLEHGLVDSMRLLVPTAGLLAKYSPELTCLLHQSVDTRDAQLKSFGGNTGYSADLDIGFLGGADPYRYPQNLPKVAAEGGPGGQPGCYPMITRQMYPAPVLVTDTGANITDSTAPRIGSPYFADYLFGNILGGPAPR</sequence>
<dbReference type="AlphaFoldDB" id="A0A2S6A6U8"/>
<dbReference type="EMBL" id="PSZD01000008">
    <property type="protein sequence ID" value="PPJ28230.1"/>
    <property type="molecule type" value="Genomic_DNA"/>
</dbReference>
<comment type="caution">
    <text evidence="4">The sequence shown here is derived from an EMBL/GenBank/DDBJ whole genome shotgun (WGS) entry which is preliminary data.</text>
</comment>
<feature type="domain" description="Mammalian cell entry C-terminal" evidence="3">
    <location>
        <begin position="125"/>
        <end position="343"/>
    </location>
</feature>
<feature type="domain" description="Mce/MlaD" evidence="2">
    <location>
        <begin position="43"/>
        <end position="119"/>
    </location>
</feature>
<keyword evidence="1" id="KW-1133">Transmembrane helix</keyword>
<reference evidence="4 5" key="1">
    <citation type="submission" date="2018-02" db="EMBL/GenBank/DDBJ databases">
        <title>8 Nocardia nova and 1 Nocardia cyriacigeorgica strain used for evolution to TMP-SMX.</title>
        <authorList>
            <person name="Mehta H."/>
            <person name="Weng J."/>
            <person name="Shamoo Y."/>
        </authorList>
    </citation>
    <scope>NUCLEOTIDE SEQUENCE [LARGE SCALE GENOMIC DNA]</scope>
    <source>
        <strain evidence="4 5">BAA2227</strain>
    </source>
</reference>
<organism evidence="4 5">
    <name type="scientific">Nocardia nova</name>
    <dbReference type="NCBI Taxonomy" id="37330"/>
    <lineage>
        <taxon>Bacteria</taxon>
        <taxon>Bacillati</taxon>
        <taxon>Actinomycetota</taxon>
        <taxon>Actinomycetes</taxon>
        <taxon>Mycobacteriales</taxon>
        <taxon>Nocardiaceae</taxon>
        <taxon>Nocardia</taxon>
    </lineage>
</organism>
<gene>
    <name evidence="4" type="ORF">C5F51_15620</name>
</gene>
<dbReference type="Proteomes" id="UP000238356">
    <property type="component" value="Unassembled WGS sequence"/>
</dbReference>
<name>A0A2S6A6U8_9NOCA</name>
<dbReference type="Pfam" id="PF11887">
    <property type="entry name" value="Mce4_CUP1"/>
    <property type="match status" value="1"/>
</dbReference>
<protein>
    <submittedName>
        <fullName evidence="4">Mammalian cell entry protein</fullName>
    </submittedName>
</protein>
<dbReference type="InterPro" id="IPR052336">
    <property type="entry name" value="MlaD_Phospholipid_Transporter"/>
</dbReference>
<evidence type="ECO:0000256" key="1">
    <source>
        <dbReference type="SAM" id="Phobius"/>
    </source>
</evidence>
<dbReference type="GO" id="GO:0051701">
    <property type="term" value="P:biological process involved in interaction with host"/>
    <property type="evidence" value="ECO:0007669"/>
    <property type="project" value="TreeGrafter"/>
</dbReference>
<dbReference type="InterPro" id="IPR005693">
    <property type="entry name" value="Mce"/>
</dbReference>